<feature type="chain" id="PRO_5045623604" evidence="1">
    <location>
        <begin position="20"/>
        <end position="115"/>
    </location>
</feature>
<protein>
    <submittedName>
        <fullName evidence="2">Uncharacterized protein</fullName>
    </submittedName>
</protein>
<keyword evidence="1" id="KW-0732">Signal</keyword>
<dbReference type="Proteomes" id="UP001181355">
    <property type="component" value="Chromosome"/>
</dbReference>
<reference evidence="2" key="1">
    <citation type="submission" date="2023-09" db="EMBL/GenBank/DDBJ databases">
        <title>Undibacterium sp. 20NA77.5 isolated from freshwater.</title>
        <authorList>
            <person name="Le V."/>
            <person name="Ko S.-R."/>
            <person name="Ahn C.-Y."/>
            <person name="Oh H.-M."/>
        </authorList>
    </citation>
    <scope>NUCLEOTIDE SEQUENCE</scope>
    <source>
        <strain evidence="2">20NA77.5</strain>
    </source>
</reference>
<dbReference type="EMBL" id="CP133720">
    <property type="protein sequence ID" value="WMW81671.1"/>
    <property type="molecule type" value="Genomic_DNA"/>
</dbReference>
<keyword evidence="3" id="KW-1185">Reference proteome</keyword>
<evidence type="ECO:0000313" key="3">
    <source>
        <dbReference type="Proteomes" id="UP001181355"/>
    </source>
</evidence>
<proteinExistence type="predicted"/>
<gene>
    <name evidence="2" type="ORF">RF679_05175</name>
</gene>
<evidence type="ECO:0000313" key="2">
    <source>
        <dbReference type="EMBL" id="WMW81671.1"/>
    </source>
</evidence>
<feature type="signal peptide" evidence="1">
    <location>
        <begin position="1"/>
        <end position="19"/>
    </location>
</feature>
<accession>A0ABY9RNU3</accession>
<sequence>MLMKISIRLLLLVMCVAMAISSTLATAMQFERNFPVGIKRGKMTTTDLADVVIDGKLRLVSMGLRIYNEENAIVPVAHVYVRNVVVNYLEDDIGEIQKIWILTPEEAKLPLPKAQ</sequence>
<name>A0ABY9RNU3_9BURK</name>
<organism evidence="2 3">
    <name type="scientific">Undibacterium cyanobacteriorum</name>
    <dbReference type="NCBI Taxonomy" id="3073561"/>
    <lineage>
        <taxon>Bacteria</taxon>
        <taxon>Pseudomonadati</taxon>
        <taxon>Pseudomonadota</taxon>
        <taxon>Betaproteobacteria</taxon>
        <taxon>Burkholderiales</taxon>
        <taxon>Oxalobacteraceae</taxon>
        <taxon>Undibacterium</taxon>
    </lineage>
</organism>
<dbReference type="RefSeq" id="WP_309483149.1">
    <property type="nucleotide sequence ID" value="NZ_CP133720.1"/>
</dbReference>
<evidence type="ECO:0000256" key="1">
    <source>
        <dbReference type="SAM" id="SignalP"/>
    </source>
</evidence>